<name>C4GC67_9FIRM</name>
<organism evidence="2 3">
    <name type="scientific">Shuttleworthella satelles DSM 14600</name>
    <dbReference type="NCBI Taxonomy" id="626523"/>
    <lineage>
        <taxon>Bacteria</taxon>
        <taxon>Bacillati</taxon>
        <taxon>Bacillota</taxon>
        <taxon>Clostridia</taxon>
        <taxon>Lachnospirales</taxon>
        <taxon>Lachnospiraceae</taxon>
        <taxon>Shuttleworthella</taxon>
    </lineage>
</organism>
<evidence type="ECO:0000313" key="3">
    <source>
        <dbReference type="Proteomes" id="UP000003494"/>
    </source>
</evidence>
<gene>
    <name evidence="2" type="ORF">GCWU000342_01554</name>
</gene>
<dbReference type="PANTHER" id="PTHR33744">
    <property type="entry name" value="CARBOHYDRATE DIACID REGULATOR"/>
    <property type="match status" value="1"/>
</dbReference>
<dbReference type="RefSeq" id="WP_006906552.1">
    <property type="nucleotide sequence ID" value="NZ_GG665866.1"/>
</dbReference>
<dbReference type="InterPro" id="IPR051448">
    <property type="entry name" value="CdaR-like_regulators"/>
</dbReference>
<dbReference type="AlphaFoldDB" id="C4GC67"/>
<dbReference type="Proteomes" id="UP000003494">
    <property type="component" value="Unassembled WGS sequence"/>
</dbReference>
<keyword evidence="3" id="KW-1185">Reference proteome</keyword>
<proteinExistence type="predicted"/>
<accession>C4GC67</accession>
<dbReference type="eggNOG" id="COG3835">
    <property type="taxonomic scope" value="Bacteria"/>
</dbReference>
<dbReference type="InterPro" id="IPR025736">
    <property type="entry name" value="PucR_C-HTH_dom"/>
</dbReference>
<evidence type="ECO:0000259" key="1">
    <source>
        <dbReference type="Pfam" id="PF13556"/>
    </source>
</evidence>
<dbReference type="HOGENOM" id="CLU_058212_0_0_9"/>
<dbReference type="Pfam" id="PF13556">
    <property type="entry name" value="HTH_30"/>
    <property type="match status" value="1"/>
</dbReference>
<evidence type="ECO:0000313" key="2">
    <source>
        <dbReference type="EMBL" id="EEP28009.1"/>
    </source>
</evidence>
<sequence>MMMNDSGEISNLLDQLQESTGLSLCLDPQAPADPQVTAGKLRDLLRLTKSSRDKHYFLRRYLSSQLDEDEIRSGFARHHMQASARRALLLVTFPEDLNEETRSILSSIFPRSQVSPLSMGRDRMLLIVKDKPSSLSPMVSALLDTMASEAMIPVKVVYDNQTVTLADLPAAYQDLVTSLAIGKTFYPAEQVYESASLGLARLIFRLPEDVCQRYLQEHFLDYDFGRMDADTLRAIHTLFHNNLSLSETARQLFIHRNTLAYRLDKFQKASGLDVRNFDEAITCRIGMMIWQKLHQKSR</sequence>
<dbReference type="STRING" id="626523.GCWU000342_01554"/>
<dbReference type="InterPro" id="IPR042070">
    <property type="entry name" value="PucR_C-HTH_sf"/>
</dbReference>
<protein>
    <submittedName>
        <fullName evidence="2">Transcriptional regulator, Fis family</fullName>
    </submittedName>
</protein>
<dbReference type="SUPFAM" id="SSF46689">
    <property type="entry name" value="Homeodomain-like"/>
    <property type="match status" value="1"/>
</dbReference>
<reference evidence="2" key="1">
    <citation type="submission" date="2009-04" db="EMBL/GenBank/DDBJ databases">
        <authorList>
            <person name="Weinstock G."/>
            <person name="Sodergren E."/>
            <person name="Clifton S."/>
            <person name="Fulton L."/>
            <person name="Fulton B."/>
            <person name="Courtney L."/>
            <person name="Fronick C."/>
            <person name="Harrison M."/>
            <person name="Strong C."/>
            <person name="Farmer C."/>
            <person name="Delahaunty K."/>
            <person name="Markovic C."/>
            <person name="Hall O."/>
            <person name="Minx P."/>
            <person name="Tomlinson C."/>
            <person name="Mitreva M."/>
            <person name="Nelson J."/>
            <person name="Hou S."/>
            <person name="Wollam A."/>
            <person name="Pepin K.H."/>
            <person name="Johnson M."/>
            <person name="Bhonagiri V."/>
            <person name="Nash W.E."/>
            <person name="Warren W."/>
            <person name="Chinwalla A."/>
            <person name="Mardis E.R."/>
            <person name="Wilson R.K."/>
        </authorList>
    </citation>
    <scope>NUCLEOTIDE SEQUENCE [LARGE SCALE GENOMIC DNA]</scope>
    <source>
        <strain evidence="2">DSM 14600</strain>
    </source>
</reference>
<dbReference type="InterPro" id="IPR009057">
    <property type="entry name" value="Homeodomain-like_sf"/>
</dbReference>
<feature type="domain" description="PucR C-terminal helix-turn-helix" evidence="1">
    <location>
        <begin position="232"/>
        <end position="286"/>
    </location>
</feature>
<dbReference type="EMBL" id="ACIP02000003">
    <property type="protein sequence ID" value="EEP28009.1"/>
    <property type="molecule type" value="Genomic_DNA"/>
</dbReference>
<comment type="caution">
    <text evidence="2">The sequence shown here is derived from an EMBL/GenBank/DDBJ whole genome shotgun (WGS) entry which is preliminary data.</text>
</comment>
<dbReference type="Gene3D" id="1.10.10.2840">
    <property type="entry name" value="PucR C-terminal helix-turn-helix domain"/>
    <property type="match status" value="1"/>
</dbReference>